<gene>
    <name evidence="2" type="ORF">D0860_01530</name>
</gene>
<keyword evidence="1" id="KW-1133">Transmembrane helix</keyword>
<evidence type="ECO:0000313" key="2">
    <source>
        <dbReference type="EMBL" id="RMZ15607.1"/>
    </source>
</evidence>
<name>A0A3M7HQX5_HORWE</name>
<accession>A0A3M7HQX5</accession>
<protein>
    <submittedName>
        <fullName evidence="2">Uncharacterized protein</fullName>
    </submittedName>
</protein>
<proteinExistence type="predicted"/>
<dbReference type="VEuPathDB" id="FungiDB:BTJ68_03831"/>
<dbReference type="EMBL" id="QWIS01000018">
    <property type="protein sequence ID" value="RMZ15607.1"/>
    <property type="molecule type" value="Genomic_DNA"/>
</dbReference>
<organism evidence="2 3">
    <name type="scientific">Hortaea werneckii</name>
    <name type="common">Black yeast</name>
    <name type="synonym">Cladosporium werneckii</name>
    <dbReference type="NCBI Taxonomy" id="91943"/>
    <lineage>
        <taxon>Eukaryota</taxon>
        <taxon>Fungi</taxon>
        <taxon>Dikarya</taxon>
        <taxon>Ascomycota</taxon>
        <taxon>Pezizomycotina</taxon>
        <taxon>Dothideomycetes</taxon>
        <taxon>Dothideomycetidae</taxon>
        <taxon>Mycosphaerellales</taxon>
        <taxon>Teratosphaeriaceae</taxon>
        <taxon>Hortaea</taxon>
    </lineage>
</organism>
<keyword evidence="1" id="KW-0812">Transmembrane</keyword>
<dbReference type="Proteomes" id="UP000280598">
    <property type="component" value="Unassembled WGS sequence"/>
</dbReference>
<sequence length="207" mass="22962">MTVPTHLNTVKLRLRNCDVETTLLLPLAITIQSCRHKPESIFWNRLDQTELRLSERAEQFFSPRNMSTATTISGFRMDATTWTRLAAAARWTLAAELFLGGQARLTRHLTPGLHDRAMAKAEGYLRYLSFIPARSPTEHSVYIGMAMCTAGGLLCFPATRIQGALLSTSLSLMGIYSQARMGISFWLPAINTVLGSLIAYADVLRLG</sequence>
<dbReference type="AlphaFoldDB" id="A0A3M7HQX5"/>
<feature type="transmembrane region" description="Helical" evidence="1">
    <location>
        <begin position="141"/>
        <end position="161"/>
    </location>
</feature>
<feature type="transmembrane region" description="Helical" evidence="1">
    <location>
        <begin position="182"/>
        <end position="201"/>
    </location>
</feature>
<comment type="caution">
    <text evidence="2">The sequence shown here is derived from an EMBL/GenBank/DDBJ whole genome shotgun (WGS) entry which is preliminary data.</text>
</comment>
<reference evidence="2 3" key="1">
    <citation type="journal article" date="2018" name="BMC Genomics">
        <title>Genomic evidence for intraspecific hybridization in a clonal and extremely halotolerant yeast.</title>
        <authorList>
            <person name="Gostincar C."/>
            <person name="Stajich J.E."/>
            <person name="Zupancic J."/>
            <person name="Zalar P."/>
            <person name="Gunde-Cimerman N."/>
        </authorList>
    </citation>
    <scope>NUCLEOTIDE SEQUENCE [LARGE SCALE GENOMIC DNA]</scope>
    <source>
        <strain evidence="2 3">EXF-562</strain>
    </source>
</reference>
<evidence type="ECO:0000313" key="3">
    <source>
        <dbReference type="Proteomes" id="UP000280598"/>
    </source>
</evidence>
<evidence type="ECO:0000256" key="1">
    <source>
        <dbReference type="SAM" id="Phobius"/>
    </source>
</evidence>
<keyword evidence="1" id="KW-0472">Membrane</keyword>